<evidence type="ECO:0000256" key="3">
    <source>
        <dbReference type="ARBA" id="ARBA00022723"/>
    </source>
</evidence>
<reference evidence="9 10" key="1">
    <citation type="journal article" date="2019" name="Sci. Rep.">
        <title>Comparative genomics of chytrid fungi reveal insights into the obligate biotrophic and pathogenic lifestyle of Synchytrium endobioticum.</title>
        <authorList>
            <person name="van de Vossenberg B.T.L.H."/>
            <person name="Warris S."/>
            <person name="Nguyen H.D.T."/>
            <person name="van Gent-Pelzer M.P.E."/>
            <person name="Joly D.L."/>
            <person name="van de Geest H.C."/>
            <person name="Bonants P.J.M."/>
            <person name="Smith D.S."/>
            <person name="Levesque C.A."/>
            <person name="van der Lee T.A.J."/>
        </authorList>
    </citation>
    <scope>NUCLEOTIDE SEQUENCE [LARGE SCALE GENOMIC DNA]</scope>
    <source>
        <strain evidence="9 10">CBS 809.83</strain>
    </source>
</reference>
<feature type="signal peptide" evidence="8">
    <location>
        <begin position="1"/>
        <end position="19"/>
    </location>
</feature>
<keyword evidence="8" id="KW-0732">Signal</keyword>
<name>A0A507E447_9FUNG</name>
<evidence type="ECO:0000256" key="8">
    <source>
        <dbReference type="SAM" id="SignalP"/>
    </source>
</evidence>
<comment type="caution">
    <text evidence="9">The sequence shown here is derived from an EMBL/GenBank/DDBJ whole genome shotgun (WGS) entry which is preliminary data.</text>
</comment>
<evidence type="ECO:0000256" key="6">
    <source>
        <dbReference type="ARBA" id="ARBA00023157"/>
    </source>
</evidence>
<dbReference type="STRING" id="109895.A0A507E447"/>
<sequence length="282" mass="30880">MFSHLLPVVVAFLPATVSAYGRIGHWLTGEIAHHLLSAPAKEWTNALLPEYDGSLARAALWADEVKPPWSKSHHYVNPPRDCTALSPTNCNCILSAIGNYTTRLADPTTPHPARNEALKFVIHYIGDIHQPLHVSGRFKGGTEMKVLFDSHHTSLHEVWDYLMLERSTKFLGLSRTDYAQHLLSNYPSPTPCPSSSSSFSPSPTLPACPLLWGTESANLNCGLVWANLTIGTDLAHSGYYDVALPALEQGVVAAAYRIATLINAIVEMPHDADPETLLKIQT</sequence>
<dbReference type="InterPro" id="IPR008947">
    <property type="entry name" value="PLipase_C/P1_nuclease_dom_sf"/>
</dbReference>
<keyword evidence="10" id="KW-1185">Reference proteome</keyword>
<dbReference type="GO" id="GO:0003676">
    <property type="term" value="F:nucleic acid binding"/>
    <property type="evidence" value="ECO:0007669"/>
    <property type="project" value="InterPro"/>
</dbReference>
<dbReference type="GO" id="GO:0046872">
    <property type="term" value="F:metal ion binding"/>
    <property type="evidence" value="ECO:0007669"/>
    <property type="project" value="UniProtKB-KW"/>
</dbReference>
<dbReference type="GO" id="GO:0016788">
    <property type="term" value="F:hydrolase activity, acting on ester bonds"/>
    <property type="evidence" value="ECO:0007669"/>
    <property type="project" value="InterPro"/>
</dbReference>
<evidence type="ECO:0000256" key="5">
    <source>
        <dbReference type="ARBA" id="ARBA00022801"/>
    </source>
</evidence>
<dbReference type="AlphaFoldDB" id="A0A507E447"/>
<keyword evidence="2" id="KW-0540">Nuclease</keyword>
<keyword evidence="5" id="KW-0378">Hydrolase</keyword>
<accession>A0A507E447</accession>
<protein>
    <recommendedName>
        <fullName evidence="11">Aspergillus nuclease S(1)</fullName>
    </recommendedName>
</protein>
<comment type="similarity">
    <text evidence="1">Belongs to the nuclease type I family.</text>
</comment>
<dbReference type="Proteomes" id="UP000318582">
    <property type="component" value="Unassembled WGS sequence"/>
</dbReference>
<dbReference type="GO" id="GO:0006308">
    <property type="term" value="P:DNA catabolic process"/>
    <property type="evidence" value="ECO:0007669"/>
    <property type="project" value="InterPro"/>
</dbReference>
<keyword evidence="4" id="KW-0255">Endonuclease</keyword>
<dbReference type="CDD" id="cd11010">
    <property type="entry name" value="S1-P1_nuclease"/>
    <property type="match status" value="1"/>
</dbReference>
<feature type="chain" id="PRO_5021444179" description="Aspergillus nuclease S(1)" evidence="8">
    <location>
        <begin position="20"/>
        <end position="282"/>
    </location>
</feature>
<evidence type="ECO:0000256" key="1">
    <source>
        <dbReference type="ARBA" id="ARBA00009547"/>
    </source>
</evidence>
<dbReference type="PANTHER" id="PTHR33146">
    <property type="entry name" value="ENDONUCLEASE 4"/>
    <property type="match status" value="1"/>
</dbReference>
<gene>
    <name evidence="9" type="ORF">PhCBS80983_g03034</name>
</gene>
<dbReference type="InterPro" id="IPR003154">
    <property type="entry name" value="S1/P1nuclease"/>
</dbReference>
<dbReference type="GO" id="GO:0004519">
    <property type="term" value="F:endonuclease activity"/>
    <property type="evidence" value="ECO:0007669"/>
    <property type="project" value="UniProtKB-KW"/>
</dbReference>
<keyword evidence="3" id="KW-0479">Metal-binding</keyword>
<keyword evidence="6" id="KW-1015">Disulfide bond</keyword>
<evidence type="ECO:0000256" key="4">
    <source>
        <dbReference type="ARBA" id="ARBA00022759"/>
    </source>
</evidence>
<keyword evidence="7" id="KW-0325">Glycoprotein</keyword>
<dbReference type="EMBL" id="QEAQ01000034">
    <property type="protein sequence ID" value="TPX58604.1"/>
    <property type="molecule type" value="Genomic_DNA"/>
</dbReference>
<evidence type="ECO:0000313" key="10">
    <source>
        <dbReference type="Proteomes" id="UP000318582"/>
    </source>
</evidence>
<proteinExistence type="inferred from homology"/>
<evidence type="ECO:0000256" key="7">
    <source>
        <dbReference type="ARBA" id="ARBA00023180"/>
    </source>
</evidence>
<dbReference type="Pfam" id="PF02265">
    <property type="entry name" value="S1-P1_nuclease"/>
    <property type="match status" value="1"/>
</dbReference>
<dbReference type="SUPFAM" id="SSF48537">
    <property type="entry name" value="Phospholipase C/P1 nuclease"/>
    <property type="match status" value="1"/>
</dbReference>
<evidence type="ECO:0008006" key="11">
    <source>
        <dbReference type="Google" id="ProtNLM"/>
    </source>
</evidence>
<organism evidence="9 10">
    <name type="scientific">Powellomyces hirtus</name>
    <dbReference type="NCBI Taxonomy" id="109895"/>
    <lineage>
        <taxon>Eukaryota</taxon>
        <taxon>Fungi</taxon>
        <taxon>Fungi incertae sedis</taxon>
        <taxon>Chytridiomycota</taxon>
        <taxon>Chytridiomycota incertae sedis</taxon>
        <taxon>Chytridiomycetes</taxon>
        <taxon>Spizellomycetales</taxon>
        <taxon>Powellomycetaceae</taxon>
        <taxon>Powellomyces</taxon>
    </lineage>
</organism>
<dbReference type="Gene3D" id="1.10.575.10">
    <property type="entry name" value="P1 Nuclease"/>
    <property type="match status" value="1"/>
</dbReference>
<evidence type="ECO:0000256" key="2">
    <source>
        <dbReference type="ARBA" id="ARBA00022722"/>
    </source>
</evidence>
<evidence type="ECO:0000313" key="9">
    <source>
        <dbReference type="EMBL" id="TPX58604.1"/>
    </source>
</evidence>
<dbReference type="PANTHER" id="PTHR33146:SF26">
    <property type="entry name" value="ENDONUCLEASE 4"/>
    <property type="match status" value="1"/>
</dbReference>